<name>A0A5J4SXI8_9ZZZZ</name>
<dbReference type="EMBL" id="SNRY01000021">
    <property type="protein sequence ID" value="KAA6350929.1"/>
    <property type="molecule type" value="Genomic_DNA"/>
</dbReference>
<sequence>MQIKFTHIQLSMQTIEDRLKKAFTYLKLEGVVTTQEDLSEKLGYDKATISQAFNGSKKHLTNHFISNFCKKFAQISEDWITEGKGDMIKNNQQIGNISNSAVIGANVSGNGNRITPNEFEEMIKLQKGYQDLLKKKDEHISELLRVISKLTNK</sequence>
<dbReference type="InterPro" id="IPR010982">
    <property type="entry name" value="Lambda_DNA-bd_dom_sf"/>
</dbReference>
<reference evidence="2" key="1">
    <citation type="submission" date="2019-03" db="EMBL/GenBank/DDBJ databases">
        <title>Single cell metagenomics reveals metabolic interactions within the superorganism composed of flagellate Streblomastix strix and complex community of Bacteroidetes bacteria on its surface.</title>
        <authorList>
            <person name="Treitli S.C."/>
            <person name="Kolisko M."/>
            <person name="Husnik F."/>
            <person name="Keeling P."/>
            <person name="Hampl V."/>
        </authorList>
    </citation>
    <scope>NUCLEOTIDE SEQUENCE</scope>
    <source>
        <strain evidence="2">STM</strain>
    </source>
</reference>
<gene>
    <name evidence="2" type="ORF">EZS27_001776</name>
</gene>
<dbReference type="PROSITE" id="PS50943">
    <property type="entry name" value="HTH_CROC1"/>
    <property type="match status" value="1"/>
</dbReference>
<accession>A0A5J4SXI8</accession>
<protein>
    <recommendedName>
        <fullName evidence="1">HTH cro/C1-type domain-containing protein</fullName>
    </recommendedName>
</protein>
<dbReference type="InterPro" id="IPR001387">
    <property type="entry name" value="Cro/C1-type_HTH"/>
</dbReference>
<dbReference type="AlphaFoldDB" id="A0A5J4SXI8"/>
<evidence type="ECO:0000259" key="1">
    <source>
        <dbReference type="PROSITE" id="PS50943"/>
    </source>
</evidence>
<dbReference type="Gene3D" id="1.10.260.40">
    <property type="entry name" value="lambda repressor-like DNA-binding domains"/>
    <property type="match status" value="1"/>
</dbReference>
<dbReference type="GO" id="GO:0003677">
    <property type="term" value="F:DNA binding"/>
    <property type="evidence" value="ECO:0007669"/>
    <property type="project" value="InterPro"/>
</dbReference>
<proteinExistence type="predicted"/>
<dbReference type="CDD" id="cd00093">
    <property type="entry name" value="HTH_XRE"/>
    <property type="match status" value="1"/>
</dbReference>
<comment type="caution">
    <text evidence="2">The sequence shown here is derived from an EMBL/GenBank/DDBJ whole genome shotgun (WGS) entry which is preliminary data.</text>
</comment>
<evidence type="ECO:0000313" key="2">
    <source>
        <dbReference type="EMBL" id="KAA6350929.1"/>
    </source>
</evidence>
<organism evidence="2">
    <name type="scientific">termite gut metagenome</name>
    <dbReference type="NCBI Taxonomy" id="433724"/>
    <lineage>
        <taxon>unclassified sequences</taxon>
        <taxon>metagenomes</taxon>
        <taxon>organismal metagenomes</taxon>
    </lineage>
</organism>
<feature type="domain" description="HTH cro/C1-type" evidence="1">
    <location>
        <begin position="34"/>
        <end position="80"/>
    </location>
</feature>